<dbReference type="InterPro" id="IPR013126">
    <property type="entry name" value="Hsp_70_fam"/>
</dbReference>
<dbReference type="AlphaFoldDB" id="A0A3B1D6G2"/>
<proteinExistence type="predicted"/>
<dbReference type="InterPro" id="IPR018181">
    <property type="entry name" value="Heat_shock_70_CS"/>
</dbReference>
<dbReference type="Gene3D" id="2.60.34.10">
    <property type="entry name" value="Substrate Binding Domain Of DNAk, Chain A, domain 1"/>
    <property type="match status" value="1"/>
</dbReference>
<dbReference type="Pfam" id="PF00012">
    <property type="entry name" value="HSP70"/>
    <property type="match status" value="3"/>
</dbReference>
<evidence type="ECO:0000256" key="3">
    <source>
        <dbReference type="SAM" id="MobiDB-lite"/>
    </source>
</evidence>
<organism evidence="4">
    <name type="scientific">hydrothermal vent metagenome</name>
    <dbReference type="NCBI Taxonomy" id="652676"/>
    <lineage>
        <taxon>unclassified sequences</taxon>
        <taxon>metagenomes</taxon>
        <taxon>ecological metagenomes</taxon>
    </lineage>
</organism>
<dbReference type="GO" id="GO:0005524">
    <property type="term" value="F:ATP binding"/>
    <property type="evidence" value="ECO:0007669"/>
    <property type="project" value="UniProtKB-KW"/>
</dbReference>
<dbReference type="PROSITE" id="PS01036">
    <property type="entry name" value="HSP70_3"/>
    <property type="match status" value="1"/>
</dbReference>
<protein>
    <submittedName>
        <fullName evidence="4">Chaperone protein DnaK</fullName>
    </submittedName>
</protein>
<keyword evidence="2" id="KW-0067">ATP-binding</keyword>
<dbReference type="GO" id="GO:0140662">
    <property type="term" value="F:ATP-dependent protein folding chaperone"/>
    <property type="evidence" value="ECO:0007669"/>
    <property type="project" value="InterPro"/>
</dbReference>
<dbReference type="SUPFAM" id="SSF100920">
    <property type="entry name" value="Heat shock protein 70kD (HSP70), peptide-binding domain"/>
    <property type="match status" value="1"/>
</dbReference>
<evidence type="ECO:0000256" key="2">
    <source>
        <dbReference type="ARBA" id="ARBA00022840"/>
    </source>
</evidence>
<keyword evidence="1" id="KW-0547">Nucleotide-binding</keyword>
<sequence length="720" mass="76866">MTAHESDIILGIDLGTTNSLVALCDEQGPRTIADGQGRVLLPSVVRFEAGEDESVRTVVGHEAAARSVEFPTTTVSSVKRLMGRSVADAAADLPYLSYRVVEGEHNTARVWMPLMSPKCERAVPDRAPRASEGTGHPSATPDPSLARGAPSMEVPSMEAPSVGASSLSGRLVSPQEVSALILRELAAYAGEALDEPVRKAVVTVPAYFDDAQRQATRDAGRLAGLEVVRIVNEPTAAALAYGLGIGEQKDPRTVVVFDLGGGTFDVSVLRITPNPDPEATPDQPAFYQVLSTAGDTHLGGDDIDHALMRLLAEQMGEQLGLLPPPRPAGEGRGRGSSSETVVPHDILSGLDPSTRRALKQFAQAVKHKLSEEETASVRIEVADKGVFETAVTRTQLEGMMEEWIERAMGCCARALREAGLAHGSESRATGEAALDAVILVGGSTRIPLVRRRVAEFFGIEPYTALDPDRVVALGAAVQAGIMAGVTKGSLLLDVIPLSLGIETAGGAVAKLIVANSTVPARATERFTTSVDGQTSIKIHVLQGEREMVEDCRSLGVFDLRGLPPMPAGVPKLEVEFLVDAGGVLRVTATEQRTGKRAQLQVVPNHGLTREEVERIEAESFAHARDDMQQHRVVDLVVNSRLDLKWIGEQFDRHGEALEADSRAALAVKRERLLELVAAAEADWRSVDADELARAKQDLDTASVRLQEVAITASLRADRGQ</sequence>
<feature type="region of interest" description="Disordered" evidence="3">
    <location>
        <begin position="322"/>
        <end position="342"/>
    </location>
</feature>
<dbReference type="Gene3D" id="3.90.640.10">
    <property type="entry name" value="Actin, Chain A, domain 4"/>
    <property type="match status" value="1"/>
</dbReference>
<feature type="region of interest" description="Disordered" evidence="3">
    <location>
        <begin position="122"/>
        <end position="167"/>
    </location>
</feature>
<evidence type="ECO:0000256" key="1">
    <source>
        <dbReference type="ARBA" id="ARBA00022741"/>
    </source>
</evidence>
<dbReference type="InterPro" id="IPR043129">
    <property type="entry name" value="ATPase_NBD"/>
</dbReference>
<dbReference type="SUPFAM" id="SSF53067">
    <property type="entry name" value="Actin-like ATPase domain"/>
    <property type="match status" value="2"/>
</dbReference>
<dbReference type="InterPro" id="IPR029047">
    <property type="entry name" value="HSP70_peptide-bd_sf"/>
</dbReference>
<gene>
    <name evidence="4" type="ORF">MNBD_PLANCTO03-297</name>
</gene>
<name>A0A3B1D6G2_9ZZZZ</name>
<dbReference type="PROSITE" id="PS00329">
    <property type="entry name" value="HSP70_2"/>
    <property type="match status" value="1"/>
</dbReference>
<dbReference type="EMBL" id="UOGK01000049">
    <property type="protein sequence ID" value="VAX36282.1"/>
    <property type="molecule type" value="Genomic_DNA"/>
</dbReference>
<evidence type="ECO:0000313" key="4">
    <source>
        <dbReference type="EMBL" id="VAX36282.1"/>
    </source>
</evidence>
<dbReference type="PANTHER" id="PTHR19375">
    <property type="entry name" value="HEAT SHOCK PROTEIN 70KDA"/>
    <property type="match status" value="1"/>
</dbReference>
<accession>A0A3B1D6G2</accession>
<dbReference type="Gene3D" id="3.30.420.40">
    <property type="match status" value="2"/>
</dbReference>
<reference evidence="4" key="1">
    <citation type="submission" date="2018-06" db="EMBL/GenBank/DDBJ databases">
        <authorList>
            <person name="Zhirakovskaya E."/>
        </authorList>
    </citation>
    <scope>NUCLEOTIDE SEQUENCE</scope>
</reference>
<dbReference type="PROSITE" id="PS00297">
    <property type="entry name" value="HSP70_1"/>
    <property type="match status" value="1"/>
</dbReference>